<dbReference type="Proteomes" id="UP000000841">
    <property type="component" value="Chromosome"/>
</dbReference>
<organism evidence="4 5">
    <name type="scientific">Saccharomonospora viridis (strain ATCC 15386 / DSM 43017 / JCM 3036 / CCUG 5913 / NBRC 12207 / NCIMB 9602 / P101)</name>
    <name type="common">Thermoactinomyces viridis</name>
    <dbReference type="NCBI Taxonomy" id="471857"/>
    <lineage>
        <taxon>Bacteria</taxon>
        <taxon>Bacillati</taxon>
        <taxon>Actinomycetota</taxon>
        <taxon>Actinomycetes</taxon>
        <taxon>Pseudonocardiales</taxon>
        <taxon>Pseudonocardiaceae</taxon>
        <taxon>Saccharomonospora</taxon>
    </lineage>
</organism>
<dbReference type="STRING" id="471857.Svir_17710"/>
<keyword evidence="2" id="KW-0169">Cobalamin biosynthesis</keyword>
<dbReference type="KEGG" id="svi:Svir_17710"/>
<dbReference type="PANTHER" id="PTHR36925">
    <property type="entry name" value="COBALT-PRECORRIN-6A REDUCTASE"/>
    <property type="match status" value="1"/>
</dbReference>
<dbReference type="PROSITE" id="PS51014">
    <property type="entry name" value="COBK_CBIJ"/>
    <property type="match status" value="1"/>
</dbReference>
<dbReference type="NCBIfam" id="NF005968">
    <property type="entry name" value="PRK08057.1-2"/>
    <property type="match status" value="1"/>
</dbReference>
<protein>
    <submittedName>
        <fullName evidence="4">Precorrin-6A reductase</fullName>
        <ecNumber evidence="4">1.3.1.54</ecNumber>
    </submittedName>
</protein>
<dbReference type="HOGENOM" id="CLU_068627_1_0_11"/>
<evidence type="ECO:0000256" key="3">
    <source>
        <dbReference type="ARBA" id="ARBA00023002"/>
    </source>
</evidence>
<dbReference type="PANTHER" id="PTHR36925:SF1">
    <property type="entry name" value="COBALT-PRECORRIN-6A REDUCTASE"/>
    <property type="match status" value="1"/>
</dbReference>
<comment type="pathway">
    <text evidence="1">Cofactor biosynthesis; adenosylcobalamin biosynthesis.</text>
</comment>
<dbReference type="GO" id="GO:0009236">
    <property type="term" value="P:cobalamin biosynthetic process"/>
    <property type="evidence" value="ECO:0007669"/>
    <property type="project" value="UniProtKB-UniPathway"/>
</dbReference>
<dbReference type="eggNOG" id="COG2099">
    <property type="taxonomic scope" value="Bacteria"/>
</dbReference>
<gene>
    <name evidence="4" type="ordered locus">Svir_17710</name>
</gene>
<evidence type="ECO:0000313" key="4">
    <source>
        <dbReference type="EMBL" id="ACU96797.1"/>
    </source>
</evidence>
<dbReference type="AlphaFoldDB" id="C7MTR4"/>
<proteinExistence type="predicted"/>
<keyword evidence="5" id="KW-1185">Reference proteome</keyword>
<dbReference type="EMBL" id="CP001683">
    <property type="protein sequence ID" value="ACU96797.1"/>
    <property type="molecule type" value="Genomic_DNA"/>
</dbReference>
<dbReference type="UniPathway" id="UPA00148"/>
<dbReference type="RefSeq" id="WP_015786110.1">
    <property type="nucleotide sequence ID" value="NC_013159.1"/>
</dbReference>
<reference evidence="4 5" key="1">
    <citation type="journal article" date="2009" name="Stand. Genomic Sci.">
        <title>Complete genome sequence of Saccharomonospora viridis type strain (P101).</title>
        <authorList>
            <person name="Pati A."/>
            <person name="Sikorski J."/>
            <person name="Nolan M."/>
            <person name="Lapidus A."/>
            <person name="Copeland A."/>
            <person name="Glavina Del Rio T."/>
            <person name="Lucas S."/>
            <person name="Chen F."/>
            <person name="Tice H."/>
            <person name="Pitluck S."/>
            <person name="Cheng J.F."/>
            <person name="Chertkov O."/>
            <person name="Brettin T."/>
            <person name="Han C."/>
            <person name="Detter J.C."/>
            <person name="Kuske C."/>
            <person name="Bruce D."/>
            <person name="Goodwin L."/>
            <person name="Chain P."/>
            <person name="D'haeseleer P."/>
            <person name="Chen A."/>
            <person name="Palaniappan K."/>
            <person name="Ivanova N."/>
            <person name="Mavromatis K."/>
            <person name="Mikhailova N."/>
            <person name="Rohde M."/>
            <person name="Tindall B.J."/>
            <person name="Goker M."/>
            <person name="Bristow J."/>
            <person name="Eisen J.A."/>
            <person name="Markowitz V."/>
            <person name="Hugenholtz P."/>
            <person name="Kyrpides N.C."/>
            <person name="Klenk H.P."/>
        </authorList>
    </citation>
    <scope>NUCLEOTIDE SEQUENCE [LARGE SCALE GENOMIC DNA]</scope>
    <source>
        <strain evidence="5">ATCC 15386 / DSM 43017 / JCM 3036 / NBRC 12207 / P101</strain>
    </source>
</reference>
<dbReference type="NCBIfam" id="TIGR00715">
    <property type="entry name" value="precor6x_red"/>
    <property type="match status" value="1"/>
</dbReference>
<dbReference type="EC" id="1.3.1.54" evidence="4"/>
<evidence type="ECO:0000256" key="2">
    <source>
        <dbReference type="ARBA" id="ARBA00022573"/>
    </source>
</evidence>
<dbReference type="GO" id="GO:0016994">
    <property type="term" value="F:precorrin-6A reductase activity"/>
    <property type="evidence" value="ECO:0007669"/>
    <property type="project" value="UniProtKB-EC"/>
</dbReference>
<evidence type="ECO:0000313" key="5">
    <source>
        <dbReference type="Proteomes" id="UP000000841"/>
    </source>
</evidence>
<dbReference type="Pfam" id="PF02571">
    <property type="entry name" value="CbiJ"/>
    <property type="match status" value="1"/>
</dbReference>
<dbReference type="InterPro" id="IPR003723">
    <property type="entry name" value="Precorrin-6x_reduct"/>
</dbReference>
<keyword evidence="3 4" id="KW-0560">Oxidoreductase</keyword>
<accession>C7MTR4</accession>
<name>C7MTR4_SACVD</name>
<evidence type="ECO:0000256" key="1">
    <source>
        <dbReference type="ARBA" id="ARBA00004953"/>
    </source>
</evidence>
<sequence length="250" mass="27092">MSVLILGGTAEARDLAARLVDTGVPVVTSLAGRVARPRLPVGDVRVGGFGGINGLVAYLREHRVRAVVDATHPFAVGISRNAAEACPRAGVPLLRLERPSWAQTEGSDAWHWVDDHDAAARTAARLGRRPFLTVGRQSLDRFVEPLRDHEALVRVVDPPEIALPTTWRLLYSRGPYGLDDERAVMAEVDVLVTKDSGGTHTEAKLLVAAERDIPVVVVRRTPPPAGVEVVTDVAVAAAWARTRARHRPRH</sequence>